<dbReference type="SUPFAM" id="SSF52047">
    <property type="entry name" value="RNI-like"/>
    <property type="match status" value="1"/>
</dbReference>
<dbReference type="Pfam" id="PF18201">
    <property type="entry name" value="PIH1_CS"/>
    <property type="match status" value="1"/>
</dbReference>
<dbReference type="Gene3D" id="3.80.10.10">
    <property type="entry name" value="Ribonuclease Inhibitor"/>
    <property type="match status" value="1"/>
</dbReference>
<comment type="function">
    <text evidence="3">Involved in the assembly of C/D box small nucleolar ribonucleoprotein (snoRNP) particles. Recruits the SWI/SNF complex to the core promoter of rRNA genes and enhances pre-rRNA transcription. Mediates interaction of TELO2 with the R2TP complex which is necessary for the stability of MTOR and SMG1. Positively regulates the assembly and activity of the mTORC1 complex.</text>
</comment>
<evidence type="ECO:0000259" key="4">
    <source>
        <dbReference type="PROSITE" id="PS50181"/>
    </source>
</evidence>
<dbReference type="AlphaFoldDB" id="A0A8X6XXT3"/>
<dbReference type="Pfam" id="PF08190">
    <property type="entry name" value="PIH1"/>
    <property type="match status" value="1"/>
</dbReference>
<dbReference type="Gene3D" id="1.20.1280.50">
    <property type="match status" value="1"/>
</dbReference>
<dbReference type="InterPro" id="IPR001810">
    <property type="entry name" value="F-box_dom"/>
</dbReference>
<keyword evidence="6" id="KW-1185">Reference proteome</keyword>
<dbReference type="Proteomes" id="UP000886998">
    <property type="component" value="Unassembled WGS sequence"/>
</dbReference>
<dbReference type="PANTHER" id="PTHR22997">
    <property type="entry name" value="PIH1 DOMAIN-CONTAINING PROTEIN 1"/>
    <property type="match status" value="1"/>
</dbReference>
<reference evidence="5" key="1">
    <citation type="submission" date="2020-08" db="EMBL/GenBank/DDBJ databases">
        <title>Multicomponent nature underlies the extraordinary mechanical properties of spider dragline silk.</title>
        <authorList>
            <person name="Kono N."/>
            <person name="Nakamura H."/>
            <person name="Mori M."/>
            <person name="Yoshida Y."/>
            <person name="Ohtoshi R."/>
            <person name="Malay A.D."/>
            <person name="Moran D.A.P."/>
            <person name="Tomita M."/>
            <person name="Numata K."/>
            <person name="Arakawa K."/>
        </authorList>
    </citation>
    <scope>NUCLEOTIDE SEQUENCE</scope>
</reference>
<evidence type="ECO:0000313" key="6">
    <source>
        <dbReference type="Proteomes" id="UP000886998"/>
    </source>
</evidence>
<dbReference type="InterPro" id="IPR041442">
    <property type="entry name" value="PIH1D1/2/3_CS-like"/>
</dbReference>
<sequence length="550" mass="62887">MDELTEQEILWTVHIDYVPDTVLLDIFDRLSFKELCLCSRVCQRWYILSKDFSLRKRIVIKKSLQASQFSSLVHYHFTHVLKEFKLLRMRNCPLLSIKKDTLWKLARQSNNMKKLVLMSCSLSRVSLKDLPSTLEHISVRGSEVYPNVFLGQNPSLYVPHLVCLDVGGVSNFLTSQDLHVFNKLKFLRALYMDGCFRVNNGGIESIIDILPQLEVLDVEGTDISDEGAITIFNYCSNIKNLYLGNTSVNDMAFSLVKVQALPQMRTFCVMNTNVSSTVLHSFLLQNLSTHELIVRANFKGPHNCTEWKIPVILSKPREDLDKKKVKCKVIDVMFHPQTMKLAKQNSRFKGVVEDTALTTVKEQFGIDLTAKSKVYPKMKYKGKAPPIILRKNTQNTDQGYVCEPLEDYVKKILPKVKPKYPEEKNSKSKLSKTKEPKYCVKYRDVLDLKDYSLMGYTDLSAPKEIIVEIQLPEVQKAIDIELDILEKKLLLKSCPGANHSYNLNLDLSYAVDKNAGRAKLDKTKKVLTVSLPIKERGIPETIGRNEKKDV</sequence>
<comment type="similarity">
    <text evidence="1">Belongs to the PIH1 family.</text>
</comment>
<organism evidence="5 6">
    <name type="scientific">Trichonephila inaurata madagascariensis</name>
    <dbReference type="NCBI Taxonomy" id="2747483"/>
    <lineage>
        <taxon>Eukaryota</taxon>
        <taxon>Metazoa</taxon>
        <taxon>Ecdysozoa</taxon>
        <taxon>Arthropoda</taxon>
        <taxon>Chelicerata</taxon>
        <taxon>Arachnida</taxon>
        <taxon>Araneae</taxon>
        <taxon>Araneomorphae</taxon>
        <taxon>Entelegynae</taxon>
        <taxon>Araneoidea</taxon>
        <taxon>Nephilidae</taxon>
        <taxon>Trichonephila</taxon>
        <taxon>Trichonephila inaurata</taxon>
    </lineage>
</organism>
<protein>
    <recommendedName>
        <fullName evidence="2">PIH1 domain-containing protein 1</fullName>
    </recommendedName>
</protein>
<comment type="caution">
    <text evidence="5">The sequence shown here is derived from an EMBL/GenBank/DDBJ whole genome shotgun (WGS) entry which is preliminary data.</text>
</comment>
<dbReference type="EMBL" id="BMAV01013708">
    <property type="protein sequence ID" value="GFY61584.1"/>
    <property type="molecule type" value="Genomic_DNA"/>
</dbReference>
<gene>
    <name evidence="5" type="primary">Nop17l</name>
    <name evidence="5" type="ORF">TNIN_3841</name>
</gene>
<evidence type="ECO:0000256" key="2">
    <source>
        <dbReference type="ARBA" id="ARBA00040540"/>
    </source>
</evidence>
<name>A0A8X6XXT3_9ARAC</name>
<dbReference type="InterPro" id="IPR050734">
    <property type="entry name" value="PIH1/Kintoun_subfamily"/>
</dbReference>
<dbReference type="Pfam" id="PF12937">
    <property type="entry name" value="F-box-like"/>
    <property type="match status" value="1"/>
</dbReference>
<evidence type="ECO:0000256" key="1">
    <source>
        <dbReference type="ARBA" id="ARBA00008511"/>
    </source>
</evidence>
<dbReference type="SUPFAM" id="SSF81383">
    <property type="entry name" value="F-box domain"/>
    <property type="match status" value="1"/>
</dbReference>
<dbReference type="PANTHER" id="PTHR22997:SF0">
    <property type="entry name" value="PIH1 DOMAIN-CONTAINING PROTEIN 1"/>
    <property type="match status" value="1"/>
</dbReference>
<proteinExistence type="inferred from homology"/>
<dbReference type="InterPro" id="IPR012981">
    <property type="entry name" value="PIH1_N"/>
</dbReference>
<dbReference type="GO" id="GO:0005737">
    <property type="term" value="C:cytoplasm"/>
    <property type="evidence" value="ECO:0007669"/>
    <property type="project" value="TreeGrafter"/>
</dbReference>
<dbReference type="InterPro" id="IPR032675">
    <property type="entry name" value="LRR_dom_sf"/>
</dbReference>
<evidence type="ECO:0000313" key="5">
    <source>
        <dbReference type="EMBL" id="GFY61584.1"/>
    </source>
</evidence>
<feature type="domain" description="F-box" evidence="4">
    <location>
        <begin position="12"/>
        <end position="58"/>
    </location>
</feature>
<dbReference type="PROSITE" id="PS50181">
    <property type="entry name" value="FBOX"/>
    <property type="match status" value="1"/>
</dbReference>
<dbReference type="OrthoDB" id="3219396at2759"/>
<dbReference type="SMART" id="SM00256">
    <property type="entry name" value="FBOX"/>
    <property type="match status" value="1"/>
</dbReference>
<dbReference type="InterPro" id="IPR036047">
    <property type="entry name" value="F-box-like_dom_sf"/>
</dbReference>
<evidence type="ECO:0000256" key="3">
    <source>
        <dbReference type="ARBA" id="ARBA00046233"/>
    </source>
</evidence>
<accession>A0A8X6XXT3</accession>